<name>A0A8G2FWK4_PICTO</name>
<sequence length="269" mass="30843">MKKILIFGSSGQLGSQLINLLKDDYELIKISHKELDFNKFYLIEDIILKSNPDIIINCAALTDVDRCEIYKNEAYNVNAGAVRHIIRPLKVTESYFINISTDYVFNGITGNYREDDLPDPVNYYGLTKLLGDIYANSYDNTLIIRTSGVFLNKGFPVFVYKNLMENKRVTAIPGYYSPISAFNLAMAIKDIIPLNRIGILNIAGNKISRYDLALRISEMYNLNKNIDENNIELKAKRPFDSSLNIERAKKLINFNFYDIDINLKHMVIK</sequence>
<proteinExistence type="predicted"/>
<dbReference type="Pfam" id="PF04321">
    <property type="entry name" value="RmlD_sub_bind"/>
    <property type="match status" value="1"/>
</dbReference>
<dbReference type="RefSeq" id="WP_084272659.1">
    <property type="nucleotide sequence ID" value="NZ_FWYE01000001.1"/>
</dbReference>
<dbReference type="Gene3D" id="3.90.25.10">
    <property type="entry name" value="UDP-galactose 4-epimerase, domain 1"/>
    <property type="match status" value="1"/>
</dbReference>
<dbReference type="PANTHER" id="PTHR43242">
    <property type="entry name" value="NAD(P)-BINDING ROSSMANN-FOLD SUPERFAMILY PROTEIN"/>
    <property type="match status" value="1"/>
</dbReference>
<dbReference type="AlphaFoldDB" id="A0A8G2FWK4"/>
<reference evidence="2 3" key="1">
    <citation type="submission" date="2017-04" db="EMBL/GenBank/DDBJ databases">
        <authorList>
            <person name="Varghese N."/>
            <person name="Submissions S."/>
        </authorList>
    </citation>
    <scope>NUCLEOTIDE SEQUENCE [LARGE SCALE GENOMIC DNA]</scope>
    <source>
        <strain evidence="2 3">DSM 9789</strain>
    </source>
</reference>
<comment type="caution">
    <text evidence="2">The sequence shown here is derived from an EMBL/GenBank/DDBJ whole genome shotgun (WGS) entry which is preliminary data.</text>
</comment>
<evidence type="ECO:0000313" key="2">
    <source>
        <dbReference type="EMBL" id="SMD30791.1"/>
    </source>
</evidence>
<organism evidence="2 3">
    <name type="scientific">Picrophilus torridus (strain ATCC 700027 / DSM 9790 / JCM 10055 / NBRC 100828 / KAW 2/3)</name>
    <dbReference type="NCBI Taxonomy" id="1122961"/>
    <lineage>
        <taxon>Archaea</taxon>
        <taxon>Methanobacteriati</taxon>
        <taxon>Thermoplasmatota</taxon>
        <taxon>Thermoplasmata</taxon>
        <taxon>Thermoplasmatales</taxon>
        <taxon>Picrophilaceae</taxon>
        <taxon>Picrophilus</taxon>
    </lineage>
</organism>
<gene>
    <name evidence="2" type="ORF">SAMN02745355_0702</name>
</gene>
<protein>
    <submittedName>
        <fullName evidence="2">dTDP-4-dehydrorhamnose reductase</fullName>
    </submittedName>
</protein>
<dbReference type="PANTHER" id="PTHR43242:SF1">
    <property type="entry name" value="NAD(P)-BINDING ROSSMANN-FOLD SUPERFAMILY PROTEIN"/>
    <property type="match status" value="1"/>
</dbReference>
<dbReference type="Gene3D" id="3.40.50.720">
    <property type="entry name" value="NAD(P)-binding Rossmann-like Domain"/>
    <property type="match status" value="1"/>
</dbReference>
<dbReference type="EMBL" id="FWYE01000001">
    <property type="protein sequence ID" value="SMD30791.1"/>
    <property type="molecule type" value="Genomic_DNA"/>
</dbReference>
<accession>A0A8G2FWK4</accession>
<dbReference type="InterPro" id="IPR036291">
    <property type="entry name" value="NAD(P)-bd_dom_sf"/>
</dbReference>
<dbReference type="SUPFAM" id="SSF51735">
    <property type="entry name" value="NAD(P)-binding Rossmann-fold domains"/>
    <property type="match status" value="1"/>
</dbReference>
<keyword evidence="3" id="KW-1185">Reference proteome</keyword>
<evidence type="ECO:0000259" key="1">
    <source>
        <dbReference type="Pfam" id="PF04321"/>
    </source>
</evidence>
<dbReference type="Proteomes" id="UP000192315">
    <property type="component" value="Unassembled WGS sequence"/>
</dbReference>
<feature type="domain" description="RmlD-like substrate binding" evidence="1">
    <location>
        <begin position="3"/>
        <end position="266"/>
    </location>
</feature>
<evidence type="ECO:0000313" key="3">
    <source>
        <dbReference type="Proteomes" id="UP000192315"/>
    </source>
</evidence>
<dbReference type="InterPro" id="IPR029903">
    <property type="entry name" value="RmlD-like-bd"/>
</dbReference>
<dbReference type="CDD" id="cd05254">
    <property type="entry name" value="dTDP_HR_like_SDR_e"/>
    <property type="match status" value="1"/>
</dbReference>